<dbReference type="Gene3D" id="3.30.70.1430">
    <property type="entry name" value="Multidrug efflux transporter AcrB pore domain"/>
    <property type="match status" value="2"/>
</dbReference>
<feature type="transmembrane region" description="Helical" evidence="1">
    <location>
        <begin position="525"/>
        <end position="553"/>
    </location>
</feature>
<dbReference type="Gene3D" id="3.30.2090.10">
    <property type="entry name" value="Multidrug efflux transporter AcrB TolC docking domain, DN and DC subdomains"/>
    <property type="match status" value="2"/>
</dbReference>
<keyword evidence="1" id="KW-0812">Transmembrane</keyword>
<dbReference type="Gene3D" id="3.30.70.1440">
    <property type="entry name" value="Multidrug efflux transporter AcrB pore domain"/>
    <property type="match status" value="1"/>
</dbReference>
<dbReference type="EMBL" id="UHJL01000001">
    <property type="protein sequence ID" value="SUQ19847.1"/>
    <property type="molecule type" value="Genomic_DNA"/>
</dbReference>
<dbReference type="Gene3D" id="1.20.1640.10">
    <property type="entry name" value="Multidrug efflux transporter AcrB transmembrane domain"/>
    <property type="match status" value="2"/>
</dbReference>
<feature type="transmembrane region" description="Helical" evidence="1">
    <location>
        <begin position="1009"/>
        <end position="1032"/>
    </location>
</feature>
<feature type="transmembrane region" description="Helical" evidence="1">
    <location>
        <begin position="876"/>
        <end position="895"/>
    </location>
</feature>
<sequence length="1054" mass="114902">MIKASIYKPITMLMVILTVVVFGLYTYSMMVVDLMPKFEVPVVTATIIYKGANPEEIETTIIKPIEEQVELVDGIDYVQSICLENYGIIVAMFNMGVNVDVAANDVRSKVDLASADFPDAVQAPIISKVDINGAAIMAISFTGPLNSTELRQKVEDEIEPLFTSVSGVASVDIFGGTTRQIAIEVDKEKMMDRGVDIGTMMGLYGMSNVNLPIGEVIGKHKNTSVRTAGKFKNLDEMRNMEIPTEKGVVKLSEIAVVKDTIETITSTSRFNGINSVALDIKKRSDANVVEVSRGVLKRLEEVNKTLPEGFKLTLIYDKSEAVNESIDNVIQNIIIAIVLTAGLLLLFLGKFSTMIIAALTMPISVIGAFTLMYFAGFGINMMSLMALSSSVGLLVTNSIVVLENINNKLNQGLDPKEAAYKGTSEIMIAIMASTLTNVAVFVPIAFMKSIVGIFFRTFGMTMVFATFVSLLVTFTLTPLMAAYLFKGKKKDANGNIIEEKPGIVGTILGLFPKVLNGFRFVYLKVLGFCLSVPGFFVQILGLIATCAIVYLMATQYLTVELTPRQDQGMMSIKLEMPVGTNIETTDSVAHIIESRVKDIPEIVHYSMNVGGSNGFTTVNQATMRVRLLKDWEKKKMKDWKGRHRSTDEIVDSIRPYLANIPDAYISVKSTSASEMQNNSAGDVVLEVNGLHADSVIKASQIVLDRVKEKIDGIVDIKTSYEAGKPEIRLVPNRAALADYGVTLETVANYNYIAVNGFEAGQYTEDGEEYDVYVRLMEKDRQSHADIEDLPVKTPKGYVSASELFHIEDGAGPTRIDRKRKMRRIDVSMNLLPGHTTGEIMGKLGKLTAEMKDELPEGITFSFGGNADMQNDMQKEFLTAIVMAIILTYILLVALLESFAQPFIIMTTIPMGAIGVLLALIFTGKALSMIALMAIVMLIGVVVNNAILLLDEANRLLRSGSMGRRSAMLTAAKAKFQPIVLATLASVIAQLPLAFALGGNVAAMTQPMGIASVGGLIVSAVLTMFLVPTFFWLPNALFSKVKKGAKKLQAKMNKA</sequence>
<dbReference type="PRINTS" id="PR00702">
    <property type="entry name" value="ACRIFLAVINRP"/>
</dbReference>
<dbReference type="InterPro" id="IPR027463">
    <property type="entry name" value="AcrB_DN_DC_subdom"/>
</dbReference>
<dbReference type="PANTHER" id="PTHR32063:SF0">
    <property type="entry name" value="SWARMING MOTILITY PROTEIN SWRC"/>
    <property type="match status" value="1"/>
</dbReference>
<name>A0A380RY11_FIBSU</name>
<feature type="transmembrane region" description="Helical" evidence="1">
    <location>
        <begin position="426"/>
        <end position="446"/>
    </location>
</feature>
<organism evidence="2 3">
    <name type="scientific">Fibrobacter succinogenes</name>
    <name type="common">Bacteroides succinogenes</name>
    <dbReference type="NCBI Taxonomy" id="833"/>
    <lineage>
        <taxon>Bacteria</taxon>
        <taxon>Pseudomonadati</taxon>
        <taxon>Fibrobacterota</taxon>
        <taxon>Fibrobacteria</taxon>
        <taxon>Fibrobacterales</taxon>
        <taxon>Fibrobacteraceae</taxon>
        <taxon>Fibrobacter</taxon>
    </lineage>
</organism>
<accession>A0A380RY11</accession>
<dbReference type="Pfam" id="PF00873">
    <property type="entry name" value="ACR_tran"/>
    <property type="match status" value="1"/>
</dbReference>
<dbReference type="GO" id="GO:0005886">
    <property type="term" value="C:plasma membrane"/>
    <property type="evidence" value="ECO:0007669"/>
    <property type="project" value="TreeGrafter"/>
</dbReference>
<feature type="transmembrane region" description="Helical" evidence="1">
    <location>
        <begin position="355"/>
        <end position="375"/>
    </location>
</feature>
<feature type="transmembrane region" description="Helical" evidence="1">
    <location>
        <begin position="458"/>
        <end position="485"/>
    </location>
</feature>
<dbReference type="InterPro" id="IPR001036">
    <property type="entry name" value="Acrflvin-R"/>
</dbReference>
<feature type="transmembrane region" description="Helical" evidence="1">
    <location>
        <begin position="928"/>
        <end position="949"/>
    </location>
</feature>
<evidence type="ECO:0000313" key="3">
    <source>
        <dbReference type="Proteomes" id="UP000255423"/>
    </source>
</evidence>
<dbReference type="GO" id="GO:0042910">
    <property type="term" value="F:xenobiotic transmembrane transporter activity"/>
    <property type="evidence" value="ECO:0007669"/>
    <property type="project" value="TreeGrafter"/>
</dbReference>
<keyword evidence="1" id="KW-0472">Membrane</keyword>
<feature type="transmembrane region" description="Helical" evidence="1">
    <location>
        <begin position="329"/>
        <end position="348"/>
    </location>
</feature>
<feature type="transmembrane region" description="Helical" evidence="1">
    <location>
        <begin position="902"/>
        <end position="922"/>
    </location>
</feature>
<feature type="transmembrane region" description="Helical" evidence="1">
    <location>
        <begin position="381"/>
        <end position="405"/>
    </location>
</feature>
<reference evidence="2 3" key="1">
    <citation type="submission" date="2017-08" db="EMBL/GenBank/DDBJ databases">
        <authorList>
            <person name="de Groot N.N."/>
        </authorList>
    </citation>
    <scope>NUCLEOTIDE SEQUENCE [LARGE SCALE GENOMIC DNA]</scope>
    <source>
        <strain evidence="2 3">HM2</strain>
    </source>
</reference>
<feature type="transmembrane region" description="Helical" evidence="1">
    <location>
        <begin position="977"/>
        <end position="997"/>
    </location>
</feature>
<dbReference type="AlphaFoldDB" id="A0A380RY11"/>
<dbReference type="SUPFAM" id="SSF82714">
    <property type="entry name" value="Multidrug efflux transporter AcrB TolC docking domain, DN and DC subdomains"/>
    <property type="match status" value="2"/>
</dbReference>
<dbReference type="Gene3D" id="3.30.70.1320">
    <property type="entry name" value="Multidrug efflux transporter AcrB pore domain like"/>
    <property type="match status" value="1"/>
</dbReference>
<gene>
    <name evidence="2" type="ORF">SAMN05661053_1091</name>
</gene>
<dbReference type="Proteomes" id="UP000255423">
    <property type="component" value="Unassembled WGS sequence"/>
</dbReference>
<dbReference type="PANTHER" id="PTHR32063">
    <property type="match status" value="1"/>
</dbReference>
<dbReference type="SUPFAM" id="SSF82866">
    <property type="entry name" value="Multidrug efflux transporter AcrB transmembrane domain"/>
    <property type="match status" value="2"/>
</dbReference>
<proteinExistence type="predicted"/>
<evidence type="ECO:0000313" key="2">
    <source>
        <dbReference type="EMBL" id="SUQ19847.1"/>
    </source>
</evidence>
<protein>
    <submittedName>
        <fullName evidence="2">Hydrophobic/amphiphilic exporter-1, HAE1 family</fullName>
    </submittedName>
</protein>
<dbReference type="RefSeq" id="WP_109572366.1">
    <property type="nucleotide sequence ID" value="NZ_UHJL01000001.1"/>
</dbReference>
<keyword evidence="1" id="KW-1133">Transmembrane helix</keyword>
<dbReference type="SUPFAM" id="SSF82693">
    <property type="entry name" value="Multidrug efflux transporter AcrB pore domain, PN1, PN2, PC1 and PC2 subdomains"/>
    <property type="match status" value="3"/>
</dbReference>
<evidence type="ECO:0000256" key="1">
    <source>
        <dbReference type="SAM" id="Phobius"/>
    </source>
</evidence>
<feature type="transmembrane region" description="Helical" evidence="1">
    <location>
        <begin position="12"/>
        <end position="32"/>
    </location>
</feature>